<name>A0ABS8HY61_9FIRM</name>
<accession>A0ABS8HY61</accession>
<evidence type="ECO:0000313" key="2">
    <source>
        <dbReference type="Proteomes" id="UP001165492"/>
    </source>
</evidence>
<keyword evidence="2" id="KW-1185">Reference proteome</keyword>
<dbReference type="Proteomes" id="UP001165492">
    <property type="component" value="Unassembled WGS sequence"/>
</dbReference>
<dbReference type="EMBL" id="JAJHJB010000024">
    <property type="protein sequence ID" value="MCC5466914.1"/>
    <property type="molecule type" value="Genomic_DNA"/>
</dbReference>
<sequence>MVTVKGRHSAFIRRQPKTSSLVGQKNLQLEKTNQTHLGKLMINNVKIWNNLVIIKEKLSMIYLSSRFMGSFSLDLASKALAWRVKFNIEE</sequence>
<reference evidence="1" key="1">
    <citation type="submission" date="2021-11" db="EMBL/GenBank/DDBJ databases">
        <title>Description of a new species Pelosinus isolated from the bottom sediments of Lake Baikal.</title>
        <authorList>
            <person name="Zakharyuk A."/>
        </authorList>
    </citation>
    <scope>NUCLEOTIDE SEQUENCE</scope>
    <source>
        <strain evidence="1">Bkl1</strain>
    </source>
</reference>
<gene>
    <name evidence="1" type="ORF">LMF89_16325</name>
</gene>
<evidence type="ECO:0000313" key="1">
    <source>
        <dbReference type="EMBL" id="MCC5466914.1"/>
    </source>
</evidence>
<protein>
    <submittedName>
        <fullName evidence="1">Uncharacterized protein</fullName>
    </submittedName>
</protein>
<comment type="caution">
    <text evidence="1">The sequence shown here is derived from an EMBL/GenBank/DDBJ whole genome shotgun (WGS) entry which is preliminary data.</text>
</comment>
<organism evidence="1 2">
    <name type="scientific">Pelosinus baikalensis</name>
    <dbReference type="NCBI Taxonomy" id="2892015"/>
    <lineage>
        <taxon>Bacteria</taxon>
        <taxon>Bacillati</taxon>
        <taxon>Bacillota</taxon>
        <taxon>Negativicutes</taxon>
        <taxon>Selenomonadales</taxon>
        <taxon>Sporomusaceae</taxon>
        <taxon>Pelosinus</taxon>
    </lineage>
</organism>
<dbReference type="RefSeq" id="WP_229535997.1">
    <property type="nucleotide sequence ID" value="NZ_JAJHJB010000024.1"/>
</dbReference>
<proteinExistence type="predicted"/>